<keyword evidence="2" id="KW-1185">Reference proteome</keyword>
<sequence>MLSKFQNKKICSIQEFAQLVGTLVSACLAVKHGWVYTKKLERTKYLALKRSRGDYNKIVYSKMYSRRSEIVAKNVKCSRNPIHR</sequence>
<accession>A0AAV8YG25</accession>
<reference evidence="1" key="1">
    <citation type="journal article" date="2023" name="Insect Mol. Biol.">
        <title>Genome sequencing provides insights into the evolution of gene families encoding plant cell wall-degrading enzymes in longhorned beetles.</title>
        <authorList>
            <person name="Shin N.R."/>
            <person name="Okamura Y."/>
            <person name="Kirsch R."/>
            <person name="Pauchet Y."/>
        </authorList>
    </citation>
    <scope>NUCLEOTIDE SEQUENCE</scope>
    <source>
        <strain evidence="1">RBIC_L_NR</strain>
    </source>
</reference>
<dbReference type="EMBL" id="JANEYF010002228">
    <property type="protein sequence ID" value="KAJ8949501.1"/>
    <property type="molecule type" value="Genomic_DNA"/>
</dbReference>
<dbReference type="AlphaFoldDB" id="A0AAV8YG25"/>
<dbReference type="PROSITE" id="PS51257">
    <property type="entry name" value="PROKAR_LIPOPROTEIN"/>
    <property type="match status" value="1"/>
</dbReference>
<evidence type="ECO:0000313" key="1">
    <source>
        <dbReference type="EMBL" id="KAJ8949501.1"/>
    </source>
</evidence>
<dbReference type="Proteomes" id="UP001162156">
    <property type="component" value="Unassembled WGS sequence"/>
</dbReference>
<comment type="caution">
    <text evidence="1">The sequence shown here is derived from an EMBL/GenBank/DDBJ whole genome shotgun (WGS) entry which is preliminary data.</text>
</comment>
<organism evidence="1 2">
    <name type="scientific">Rhamnusium bicolor</name>
    <dbReference type="NCBI Taxonomy" id="1586634"/>
    <lineage>
        <taxon>Eukaryota</taxon>
        <taxon>Metazoa</taxon>
        <taxon>Ecdysozoa</taxon>
        <taxon>Arthropoda</taxon>
        <taxon>Hexapoda</taxon>
        <taxon>Insecta</taxon>
        <taxon>Pterygota</taxon>
        <taxon>Neoptera</taxon>
        <taxon>Endopterygota</taxon>
        <taxon>Coleoptera</taxon>
        <taxon>Polyphaga</taxon>
        <taxon>Cucujiformia</taxon>
        <taxon>Chrysomeloidea</taxon>
        <taxon>Cerambycidae</taxon>
        <taxon>Lepturinae</taxon>
        <taxon>Rhagiini</taxon>
        <taxon>Rhamnusium</taxon>
    </lineage>
</organism>
<evidence type="ECO:0000313" key="2">
    <source>
        <dbReference type="Proteomes" id="UP001162156"/>
    </source>
</evidence>
<proteinExistence type="predicted"/>
<name>A0AAV8YG25_9CUCU</name>
<gene>
    <name evidence="1" type="ORF">NQ314_008192</name>
</gene>
<protein>
    <submittedName>
        <fullName evidence="1">Uncharacterized protein</fullName>
    </submittedName>
</protein>